<evidence type="ECO:0000313" key="2">
    <source>
        <dbReference type="Proteomes" id="UP000694866"/>
    </source>
</evidence>
<dbReference type="AlphaFoldDB" id="A0A9R1TQ52"/>
<sequence>MHAIESISSSDGKSEIGNVTDSDDDDDTWDASTPLDTDTISPDGIVESPASPDLEAPEGSAAGKKGIVDFPASPDHESPESSAPEEKGLVDSPASPDPESLESAAPEDSHSMEMDPPDSTISEVAPVILANVGAATPPISANDTEPFVRVGEVVCPPADEAEPIRIFIPEEWEGVMPERAMKKKRREIINRHYQVGGTFVTMGDVRAKLIFCPHGNIYFRPMGSFTHPKRLLTNIKIYPEL</sequence>
<dbReference type="KEGG" id="fas:105272551"/>
<keyword evidence="2" id="KW-1185">Reference proteome</keyword>
<feature type="compositionally biased region" description="Basic and acidic residues" evidence="1">
    <location>
        <begin position="74"/>
        <end position="89"/>
    </location>
</feature>
<dbReference type="OrthoDB" id="7713815at2759"/>
<feature type="compositionally biased region" description="Polar residues" evidence="1">
    <location>
        <begin position="1"/>
        <end position="11"/>
    </location>
</feature>
<evidence type="ECO:0000256" key="1">
    <source>
        <dbReference type="SAM" id="MobiDB-lite"/>
    </source>
</evidence>
<evidence type="ECO:0000313" key="3">
    <source>
        <dbReference type="RefSeq" id="XP_011313026.1"/>
    </source>
</evidence>
<reference evidence="3" key="1">
    <citation type="submission" date="2025-08" db="UniProtKB">
        <authorList>
            <consortium name="RefSeq"/>
        </authorList>
    </citation>
    <scope>IDENTIFICATION</scope>
    <source>
        <strain evidence="3">USDA-PBARC FA_bdor</strain>
        <tissue evidence="3">Whole organism</tissue>
    </source>
</reference>
<dbReference type="GeneID" id="105272551"/>
<name>A0A9R1TQ52_9HYME</name>
<dbReference type="Proteomes" id="UP000694866">
    <property type="component" value="Unplaced"/>
</dbReference>
<gene>
    <name evidence="3" type="primary">LOC105272551</name>
</gene>
<organism evidence="2 3">
    <name type="scientific">Fopius arisanus</name>
    <dbReference type="NCBI Taxonomy" id="64838"/>
    <lineage>
        <taxon>Eukaryota</taxon>
        <taxon>Metazoa</taxon>
        <taxon>Ecdysozoa</taxon>
        <taxon>Arthropoda</taxon>
        <taxon>Hexapoda</taxon>
        <taxon>Insecta</taxon>
        <taxon>Pterygota</taxon>
        <taxon>Neoptera</taxon>
        <taxon>Endopterygota</taxon>
        <taxon>Hymenoptera</taxon>
        <taxon>Apocrita</taxon>
        <taxon>Ichneumonoidea</taxon>
        <taxon>Braconidae</taxon>
        <taxon>Opiinae</taxon>
        <taxon>Fopius</taxon>
    </lineage>
</organism>
<dbReference type="RefSeq" id="XP_011313026.1">
    <property type="nucleotide sequence ID" value="XM_011314724.1"/>
</dbReference>
<proteinExistence type="predicted"/>
<protein>
    <submittedName>
        <fullName evidence="3">Uncharacterized protein</fullName>
    </submittedName>
</protein>
<feature type="region of interest" description="Disordered" evidence="1">
    <location>
        <begin position="1"/>
        <end position="119"/>
    </location>
</feature>
<accession>A0A9R1TQ52</accession>